<evidence type="ECO:0000313" key="3">
    <source>
        <dbReference type="Proteomes" id="UP000735874"/>
    </source>
</evidence>
<accession>A0A8T0YV33</accession>
<protein>
    <recommendedName>
        <fullName evidence="4">Myb/SANT-like domain-containing protein</fullName>
    </recommendedName>
</protein>
<feature type="region of interest" description="Disordered" evidence="1">
    <location>
        <begin position="188"/>
        <end position="252"/>
    </location>
</feature>
<feature type="region of interest" description="Disordered" evidence="1">
    <location>
        <begin position="141"/>
        <end position="164"/>
    </location>
</feature>
<evidence type="ECO:0008006" key="4">
    <source>
        <dbReference type="Google" id="ProtNLM"/>
    </source>
</evidence>
<feature type="compositionally biased region" description="Basic and acidic residues" evidence="1">
    <location>
        <begin position="213"/>
        <end position="233"/>
    </location>
</feature>
<gene>
    <name evidence="2" type="ORF">PC113_g14888</name>
</gene>
<dbReference type="EMBL" id="RCMG01000532">
    <property type="protein sequence ID" value="KAG2852594.1"/>
    <property type="molecule type" value="Genomic_DNA"/>
</dbReference>
<dbReference type="AlphaFoldDB" id="A0A8T0YV33"/>
<comment type="caution">
    <text evidence="2">The sequence shown here is derived from an EMBL/GenBank/DDBJ whole genome shotgun (WGS) entry which is preliminary data.</text>
</comment>
<organism evidence="2 3">
    <name type="scientific">Phytophthora cactorum</name>
    <dbReference type="NCBI Taxonomy" id="29920"/>
    <lineage>
        <taxon>Eukaryota</taxon>
        <taxon>Sar</taxon>
        <taxon>Stramenopiles</taxon>
        <taxon>Oomycota</taxon>
        <taxon>Peronosporomycetes</taxon>
        <taxon>Peronosporales</taxon>
        <taxon>Peronosporaceae</taxon>
        <taxon>Phytophthora</taxon>
    </lineage>
</organism>
<reference evidence="2" key="1">
    <citation type="submission" date="2018-10" db="EMBL/GenBank/DDBJ databases">
        <title>Effector identification in a new, highly contiguous assembly of the strawberry crown rot pathogen Phytophthora cactorum.</title>
        <authorList>
            <person name="Armitage A.D."/>
            <person name="Nellist C.F."/>
            <person name="Bates H."/>
            <person name="Vickerstaff R.J."/>
            <person name="Harrison R.J."/>
        </authorList>
    </citation>
    <scope>NUCLEOTIDE SEQUENCE</scope>
    <source>
        <strain evidence="2">15-7</strain>
    </source>
</reference>
<feature type="compositionally biased region" description="Low complexity" evidence="1">
    <location>
        <begin position="188"/>
        <end position="199"/>
    </location>
</feature>
<dbReference type="VEuPathDB" id="FungiDB:PC110_g12954"/>
<evidence type="ECO:0000256" key="1">
    <source>
        <dbReference type="SAM" id="MobiDB-lite"/>
    </source>
</evidence>
<sequence length="351" mass="39665">MSITEQAFFNFNNSWMVLFTEAETLRLLELDAALRDNPNNVSKNGVLLKQRAREILTASLNQSFPRQQPWTVSQVAVKFKNLRGEYAEFKWLSAQPGFHSDGTGMSEDWWQNAKRLRPKCHAFKGKLPWVFEARMKQVVGDGGPDYSQEHPVERRQLKEEELSEEEELQQLYKQQHQVEVEAAETVATNTATTVGTSEEMAVAPPPRHKRKRSIDGSEGDVRSRSSREQEREQGSSATTASDDTAGDYSRSLARSVEQSSVAAAGMTRGFQDLISIFQQQTAKCRELEQLLTQRNTETPSLVLAEQRSVLLSIARSLEQSTRATADMAQGYRELVKAFVRGSDSTRQQREC</sequence>
<feature type="compositionally biased region" description="Basic and acidic residues" evidence="1">
    <location>
        <begin position="147"/>
        <end position="160"/>
    </location>
</feature>
<name>A0A8T0YV33_9STRA</name>
<evidence type="ECO:0000313" key="2">
    <source>
        <dbReference type="EMBL" id="KAG2852594.1"/>
    </source>
</evidence>
<dbReference type="Proteomes" id="UP000735874">
    <property type="component" value="Unassembled WGS sequence"/>
</dbReference>
<proteinExistence type="predicted"/>